<proteinExistence type="predicted"/>
<dbReference type="RefSeq" id="WP_125424512.1">
    <property type="nucleotide sequence ID" value="NZ_RWIT01000027.1"/>
</dbReference>
<evidence type="ECO:0000256" key="1">
    <source>
        <dbReference type="SAM" id="MobiDB-lite"/>
    </source>
</evidence>
<reference evidence="2 3" key="1">
    <citation type="submission" date="2018-12" db="EMBL/GenBank/DDBJ databases">
        <authorList>
            <person name="Feng G."/>
            <person name="Zhu H."/>
        </authorList>
    </citation>
    <scope>NUCLEOTIDE SEQUENCE [LARGE SCALE GENOMIC DNA]</scope>
    <source>
        <strain evidence="2 3">KCTC 12533</strain>
    </source>
</reference>
<comment type="caution">
    <text evidence="2">The sequence shown here is derived from an EMBL/GenBank/DDBJ whole genome shotgun (WGS) entry which is preliminary data.</text>
</comment>
<feature type="region of interest" description="Disordered" evidence="1">
    <location>
        <begin position="1"/>
        <end position="59"/>
    </location>
</feature>
<sequence>MSDVPEAATETRLRTPPSLRHRTARLRRDANPAAGTGRDYFRPHRLPSQRKTDSFSVRAQRWWANHRPH</sequence>
<keyword evidence="3" id="KW-1185">Reference proteome</keyword>
<organism evidence="2 3">
    <name type="scientific">Hymenobacter rigui</name>
    <dbReference type="NCBI Taxonomy" id="334424"/>
    <lineage>
        <taxon>Bacteria</taxon>
        <taxon>Pseudomonadati</taxon>
        <taxon>Bacteroidota</taxon>
        <taxon>Cytophagia</taxon>
        <taxon>Cytophagales</taxon>
        <taxon>Hymenobacteraceae</taxon>
        <taxon>Hymenobacter</taxon>
    </lineage>
</organism>
<dbReference type="OrthoDB" id="9906115at2"/>
<protein>
    <submittedName>
        <fullName evidence="2">Uncharacterized protein</fullName>
    </submittedName>
</protein>
<dbReference type="EMBL" id="RWIT01000027">
    <property type="protein sequence ID" value="RSK43102.1"/>
    <property type="molecule type" value="Genomic_DNA"/>
</dbReference>
<accession>A0A428K9Q2</accession>
<gene>
    <name evidence="2" type="ORF">EI291_22350</name>
</gene>
<evidence type="ECO:0000313" key="2">
    <source>
        <dbReference type="EMBL" id="RSK43102.1"/>
    </source>
</evidence>
<dbReference type="Proteomes" id="UP000273500">
    <property type="component" value="Unassembled WGS sequence"/>
</dbReference>
<dbReference type="AlphaFoldDB" id="A0A428K9Q2"/>
<name>A0A428K9Q2_9BACT</name>
<evidence type="ECO:0000313" key="3">
    <source>
        <dbReference type="Proteomes" id="UP000273500"/>
    </source>
</evidence>